<dbReference type="PANTHER" id="PTHR48079:SF6">
    <property type="entry name" value="NAD(P)-BINDING DOMAIN-CONTAINING PROTEIN-RELATED"/>
    <property type="match status" value="1"/>
</dbReference>
<dbReference type="GO" id="GO:0005737">
    <property type="term" value="C:cytoplasm"/>
    <property type="evidence" value="ECO:0007669"/>
    <property type="project" value="TreeGrafter"/>
</dbReference>
<dbReference type="GO" id="GO:0004029">
    <property type="term" value="F:aldehyde dehydrogenase (NAD+) activity"/>
    <property type="evidence" value="ECO:0007669"/>
    <property type="project" value="TreeGrafter"/>
</dbReference>
<dbReference type="Proteomes" id="UP000199448">
    <property type="component" value="Unassembled WGS sequence"/>
</dbReference>
<dbReference type="RefSeq" id="WP_093111866.1">
    <property type="nucleotide sequence ID" value="NZ_FNGG01000001.1"/>
</dbReference>
<dbReference type="AlphaFoldDB" id="A0A1H5JKY4"/>
<proteinExistence type="predicted"/>
<feature type="domain" description="NAD-dependent epimerase/dehydratase" evidence="1">
    <location>
        <begin position="2"/>
        <end position="239"/>
    </location>
</feature>
<keyword evidence="3" id="KW-1185">Reference proteome</keyword>
<evidence type="ECO:0000313" key="2">
    <source>
        <dbReference type="EMBL" id="SEE53149.1"/>
    </source>
</evidence>
<accession>A0A1H5JKY4</accession>
<dbReference type="EMBL" id="FNUG01000001">
    <property type="protein sequence ID" value="SEE53149.1"/>
    <property type="molecule type" value="Genomic_DNA"/>
</dbReference>
<dbReference type="STRING" id="390640.SAMN04488034_101770"/>
<dbReference type="SUPFAM" id="SSF51735">
    <property type="entry name" value="NAD(P)-binding Rossmann-fold domains"/>
    <property type="match status" value="1"/>
</dbReference>
<name>A0A1H5JKY4_9FLAO</name>
<reference evidence="2 3" key="1">
    <citation type="submission" date="2016-10" db="EMBL/GenBank/DDBJ databases">
        <authorList>
            <person name="de Groot N.N."/>
        </authorList>
    </citation>
    <scope>NUCLEOTIDE SEQUENCE [LARGE SCALE GENOMIC DNA]</scope>
    <source>
        <strain evidence="2 3">DSM 23553</strain>
    </source>
</reference>
<evidence type="ECO:0000313" key="3">
    <source>
        <dbReference type="Proteomes" id="UP000199448"/>
    </source>
</evidence>
<dbReference type="OrthoDB" id="596910at2"/>
<dbReference type="PANTHER" id="PTHR48079">
    <property type="entry name" value="PROTEIN YEEZ"/>
    <property type="match status" value="1"/>
</dbReference>
<gene>
    <name evidence="2" type="ORF">SAMN04488034_101770</name>
</gene>
<evidence type="ECO:0000259" key="1">
    <source>
        <dbReference type="Pfam" id="PF01370"/>
    </source>
</evidence>
<sequence>MILVTGGTGLVGSHLLLELVKAGEEPRAIYRTEESLEAVKKVFSYTNCEEETAKLFGQIEWQKADITDIPSLSQAFNGVKEVYHCAALISFDPSKDSRLRKTNIEGTANVVNFCIKEKVRKLVFLSSIATLDKKPGENVISEASQWNKENDHNIYAITKYGAETEVWRASQEGVPVVILNPGIIIGPGFWDSGSGHIFKRVNNGLNYYFPKVTGFVGVEDLVSIMLLSMRSPVENEAYVVVSENLSFKVVLEEVAKSLNKPAPKKVLKPWMIYLGWIFEKFTAPFSGKDRKLNRHSAKTAFKDSYYSSEKLKSTFNFKFTPVEDSIEATGRSFRKEFSE</sequence>
<protein>
    <submittedName>
        <fullName evidence="2">Nucleoside-diphosphate-sugar epimerase</fullName>
    </submittedName>
</protein>
<dbReference type="Pfam" id="PF01370">
    <property type="entry name" value="Epimerase"/>
    <property type="match status" value="1"/>
</dbReference>
<dbReference type="Gene3D" id="3.40.50.720">
    <property type="entry name" value="NAD(P)-binding Rossmann-like Domain"/>
    <property type="match status" value="1"/>
</dbReference>
<dbReference type="InterPro" id="IPR036291">
    <property type="entry name" value="NAD(P)-bd_dom_sf"/>
</dbReference>
<dbReference type="InterPro" id="IPR051783">
    <property type="entry name" value="NAD(P)-dependent_oxidoreduct"/>
</dbReference>
<dbReference type="InterPro" id="IPR001509">
    <property type="entry name" value="Epimerase_deHydtase"/>
</dbReference>
<organism evidence="2 3">
    <name type="scientific">Salinimicrobium catena</name>
    <dbReference type="NCBI Taxonomy" id="390640"/>
    <lineage>
        <taxon>Bacteria</taxon>
        <taxon>Pseudomonadati</taxon>
        <taxon>Bacteroidota</taxon>
        <taxon>Flavobacteriia</taxon>
        <taxon>Flavobacteriales</taxon>
        <taxon>Flavobacteriaceae</taxon>
        <taxon>Salinimicrobium</taxon>
    </lineage>
</organism>